<feature type="region of interest" description="Disordered" evidence="4">
    <location>
        <begin position="344"/>
        <end position="367"/>
    </location>
</feature>
<dbReference type="SUPFAM" id="SSF48403">
    <property type="entry name" value="Ankyrin repeat"/>
    <property type="match status" value="1"/>
</dbReference>
<dbReference type="InterPro" id="IPR051070">
    <property type="entry name" value="NF-kappa-B_inhibitor"/>
</dbReference>
<dbReference type="OrthoDB" id="20727at2759"/>
<dbReference type="GO" id="GO:0051059">
    <property type="term" value="F:NF-kappaB binding"/>
    <property type="evidence" value="ECO:0007669"/>
    <property type="project" value="TreeGrafter"/>
</dbReference>
<organism evidence="5 7">
    <name type="scientific">Dreissena polymorpha</name>
    <name type="common">Zebra mussel</name>
    <name type="synonym">Mytilus polymorpha</name>
    <dbReference type="NCBI Taxonomy" id="45954"/>
    <lineage>
        <taxon>Eukaryota</taxon>
        <taxon>Metazoa</taxon>
        <taxon>Spiralia</taxon>
        <taxon>Lophotrochozoa</taxon>
        <taxon>Mollusca</taxon>
        <taxon>Bivalvia</taxon>
        <taxon>Autobranchia</taxon>
        <taxon>Heteroconchia</taxon>
        <taxon>Euheterodonta</taxon>
        <taxon>Imparidentia</taxon>
        <taxon>Neoheterodontei</taxon>
        <taxon>Myida</taxon>
        <taxon>Dreissenoidea</taxon>
        <taxon>Dreissenidae</taxon>
        <taxon>Dreissena</taxon>
    </lineage>
</organism>
<protein>
    <recommendedName>
        <fullName evidence="8">NF-kappa-B inhibitor cactus</fullName>
    </recommendedName>
</protein>
<dbReference type="InterPro" id="IPR036770">
    <property type="entry name" value="Ankyrin_rpt-contain_sf"/>
</dbReference>
<feature type="compositionally biased region" description="Polar residues" evidence="4">
    <location>
        <begin position="104"/>
        <end position="125"/>
    </location>
</feature>
<feature type="repeat" description="ANK" evidence="3">
    <location>
        <begin position="249"/>
        <end position="281"/>
    </location>
</feature>
<feature type="region of interest" description="Disordered" evidence="4">
    <location>
        <begin position="78"/>
        <end position="150"/>
    </location>
</feature>
<reference evidence="5" key="2">
    <citation type="submission" date="2020-11" db="EMBL/GenBank/DDBJ databases">
        <authorList>
            <person name="McCartney M.A."/>
            <person name="Auch B."/>
            <person name="Kono T."/>
            <person name="Mallez S."/>
            <person name="Becker A."/>
            <person name="Gohl D.M."/>
            <person name="Silverstein K.A.T."/>
            <person name="Koren S."/>
            <person name="Bechman K.B."/>
            <person name="Herman A."/>
            <person name="Abrahante J.E."/>
            <person name="Garbe J."/>
        </authorList>
    </citation>
    <scope>NUCLEOTIDE SEQUENCE</scope>
    <source>
        <strain evidence="5">Duluth1</strain>
        <tissue evidence="5">Whole animal</tissue>
    </source>
</reference>
<dbReference type="InterPro" id="IPR002110">
    <property type="entry name" value="Ankyrin_rpt"/>
</dbReference>
<feature type="repeat" description="ANK" evidence="3">
    <location>
        <begin position="178"/>
        <end position="210"/>
    </location>
</feature>
<dbReference type="PROSITE" id="PS50297">
    <property type="entry name" value="ANK_REP_REGION"/>
    <property type="match status" value="3"/>
</dbReference>
<accession>A0A9D4EIG1</accession>
<dbReference type="PRINTS" id="PR01415">
    <property type="entry name" value="ANKYRIN"/>
</dbReference>
<dbReference type="GO" id="GO:0071356">
    <property type="term" value="P:cellular response to tumor necrosis factor"/>
    <property type="evidence" value="ECO:0007669"/>
    <property type="project" value="TreeGrafter"/>
</dbReference>
<evidence type="ECO:0000313" key="5">
    <source>
        <dbReference type="EMBL" id="KAH3780271.1"/>
    </source>
</evidence>
<dbReference type="SMART" id="SM00248">
    <property type="entry name" value="ANK"/>
    <property type="match status" value="4"/>
</dbReference>
<evidence type="ECO:0000313" key="6">
    <source>
        <dbReference type="EMBL" id="KAH3825202.1"/>
    </source>
</evidence>
<keyword evidence="2 3" id="KW-0040">ANK repeat</keyword>
<dbReference type="PROSITE" id="PS50088">
    <property type="entry name" value="ANK_REPEAT"/>
    <property type="match status" value="3"/>
</dbReference>
<dbReference type="EMBL" id="JAIWYP010000008">
    <property type="protein sequence ID" value="KAH3780271.1"/>
    <property type="molecule type" value="Genomic_DNA"/>
</dbReference>
<dbReference type="AlphaFoldDB" id="A0A9D4EIG1"/>
<dbReference type="Gene3D" id="1.25.40.20">
    <property type="entry name" value="Ankyrin repeat-containing domain"/>
    <property type="match status" value="1"/>
</dbReference>
<evidence type="ECO:0000256" key="4">
    <source>
        <dbReference type="SAM" id="MobiDB-lite"/>
    </source>
</evidence>
<evidence type="ECO:0008006" key="8">
    <source>
        <dbReference type="Google" id="ProtNLM"/>
    </source>
</evidence>
<keyword evidence="1" id="KW-0677">Repeat</keyword>
<comment type="caution">
    <text evidence="5">The sequence shown here is derived from an EMBL/GenBank/DDBJ whole genome shotgun (WGS) entry which is preliminary data.</text>
</comment>
<dbReference type="GO" id="GO:0005829">
    <property type="term" value="C:cytosol"/>
    <property type="evidence" value="ECO:0007669"/>
    <property type="project" value="TreeGrafter"/>
</dbReference>
<sequence length="367" mass="40411">MDNQDPFNSLPSVLFENNNNIANSNTEDMNTPVADPKQANEIIENQLDSIYTDGFSSSMFIPSTFLSDNGHIELSTQSRTPYTASHDKTVTEPCVVPDDPTADHQINATSASDEENGQPQSSSGSVAYYTESLSSEESQEEEIDENGDTPLHKAIIDGVTFVDMGEIPAQYINHQNYLRQTPLNLAVLTNNPENVKLLLKCNADPNILDSKLRSPVHIACSKENVPCLKALLDSQHKRPNQMLRTHDSEGQNCLHIVVNNKNAELAKVLLDRGADINAADRKSGRTALHFAVETGNTEMIRFLLQYLENNGGLQLDARTYAGETPLKLAHGRGNTDVVAILEPLYPASERRNPYDDSDDDDSGDETN</sequence>
<evidence type="ECO:0000256" key="3">
    <source>
        <dbReference type="PROSITE-ProRule" id="PRU00023"/>
    </source>
</evidence>
<dbReference type="Proteomes" id="UP000828390">
    <property type="component" value="Unassembled WGS sequence"/>
</dbReference>
<dbReference type="PANTHER" id="PTHR46680">
    <property type="entry name" value="NF-KAPPA-B INHIBITOR ALPHA"/>
    <property type="match status" value="1"/>
</dbReference>
<dbReference type="PANTHER" id="PTHR46680:SF3">
    <property type="entry name" value="NF-KAPPA-B INHIBITOR CACTUS"/>
    <property type="match status" value="1"/>
</dbReference>
<dbReference type="Pfam" id="PF12796">
    <property type="entry name" value="Ank_2"/>
    <property type="match status" value="2"/>
</dbReference>
<name>A0A9D4EIG1_DREPO</name>
<reference evidence="5" key="1">
    <citation type="journal article" date="2019" name="bioRxiv">
        <title>The Genome of the Zebra Mussel, Dreissena polymorpha: A Resource for Invasive Species Research.</title>
        <authorList>
            <person name="McCartney M.A."/>
            <person name="Auch B."/>
            <person name="Kono T."/>
            <person name="Mallez S."/>
            <person name="Zhang Y."/>
            <person name="Obille A."/>
            <person name="Becker A."/>
            <person name="Abrahante J.E."/>
            <person name="Garbe J."/>
            <person name="Badalamenti J.P."/>
            <person name="Herman A."/>
            <person name="Mangelson H."/>
            <person name="Liachko I."/>
            <person name="Sullivan S."/>
            <person name="Sone E.D."/>
            <person name="Koren S."/>
            <person name="Silverstein K.A.T."/>
            <person name="Beckman K.B."/>
            <person name="Gohl D.M."/>
        </authorList>
    </citation>
    <scope>NUCLEOTIDE SEQUENCE</scope>
    <source>
        <strain evidence="5">Duluth1</strain>
        <tissue evidence="5">Whole animal</tissue>
    </source>
</reference>
<dbReference type="EMBL" id="JAIWYP010000005">
    <property type="protein sequence ID" value="KAH3825202.1"/>
    <property type="molecule type" value="Genomic_DNA"/>
</dbReference>
<evidence type="ECO:0000256" key="1">
    <source>
        <dbReference type="ARBA" id="ARBA00022737"/>
    </source>
</evidence>
<gene>
    <name evidence="6" type="ORF">DPMN_127076</name>
    <name evidence="5" type="ORF">DPMN_158083</name>
</gene>
<evidence type="ECO:0000313" key="7">
    <source>
        <dbReference type="Proteomes" id="UP000828390"/>
    </source>
</evidence>
<feature type="compositionally biased region" description="Acidic residues" evidence="4">
    <location>
        <begin position="137"/>
        <end position="147"/>
    </location>
</feature>
<evidence type="ECO:0000256" key="2">
    <source>
        <dbReference type="ARBA" id="ARBA00023043"/>
    </source>
</evidence>
<feature type="repeat" description="ANK" evidence="3">
    <location>
        <begin position="283"/>
        <end position="305"/>
    </location>
</feature>
<feature type="compositionally biased region" description="Acidic residues" evidence="4">
    <location>
        <begin position="355"/>
        <end position="367"/>
    </location>
</feature>
<keyword evidence="7" id="KW-1185">Reference proteome</keyword>
<proteinExistence type="predicted"/>